<accession>A0ABY5S3Z0</accession>
<evidence type="ECO:0000259" key="1">
    <source>
        <dbReference type="Pfam" id="PF06114"/>
    </source>
</evidence>
<gene>
    <name evidence="2" type="ORF">L1F29_22415</name>
</gene>
<dbReference type="EMBL" id="CP091430">
    <property type="protein sequence ID" value="UVI28193.1"/>
    <property type="molecule type" value="Genomic_DNA"/>
</dbReference>
<protein>
    <recommendedName>
        <fullName evidence="1">IrrE N-terminal-like domain-containing protein</fullName>
    </recommendedName>
</protein>
<dbReference type="RefSeq" id="WP_258384280.1">
    <property type="nucleotide sequence ID" value="NZ_CP091430.1"/>
</dbReference>
<feature type="domain" description="IrrE N-terminal-like" evidence="1">
    <location>
        <begin position="42"/>
        <end position="156"/>
    </location>
</feature>
<dbReference type="Proteomes" id="UP001057877">
    <property type="component" value="Chromosome"/>
</dbReference>
<reference evidence="2" key="1">
    <citation type="submission" date="2022-01" db="EMBL/GenBank/DDBJ databases">
        <title>Paenibacillus spongiae sp. nov., isolated from marine sponge.</title>
        <authorList>
            <person name="Li Z."/>
            <person name="Zhang M."/>
        </authorList>
    </citation>
    <scope>NUCLEOTIDE SEQUENCE</scope>
    <source>
        <strain evidence="2">PHS-Z3</strain>
    </source>
</reference>
<evidence type="ECO:0000313" key="3">
    <source>
        <dbReference type="Proteomes" id="UP001057877"/>
    </source>
</evidence>
<keyword evidence="3" id="KW-1185">Reference proteome</keyword>
<organism evidence="2 3">
    <name type="scientific">Paenibacillus spongiae</name>
    <dbReference type="NCBI Taxonomy" id="2909671"/>
    <lineage>
        <taxon>Bacteria</taxon>
        <taxon>Bacillati</taxon>
        <taxon>Bacillota</taxon>
        <taxon>Bacilli</taxon>
        <taxon>Bacillales</taxon>
        <taxon>Paenibacillaceae</taxon>
        <taxon>Paenibacillus</taxon>
    </lineage>
</organism>
<name>A0ABY5S3Z0_9BACL</name>
<sequence length="336" mass="39688">MSSFTLDLYKPNEIELWIAKQYRMNGILSSTDMDIDRIATIFGIHVRTYDGPTFTEWLDGEYALIFLNSFQTEKKLRKAFFHELCHPLRHAGRQDSQHMSQALRDLQEAQAASFQLYASMPWYMLYEFEGFSNDSLYIKRLSEAFRLPLTFVNSRIEQIYRRISQASYDRNMSVLFSSYRSLSYRTEIDDLDNQSSNYQEYDQPLSILYKYDGFYRRDMPQYIILDTGSVNWEKTLFIEIKAPFEDSVYDELSSDQIVIVVPKQVYVVMDDDKTGCIGINMPLLKEYMENTIDFVKLGHTHTDIERLSIKIKDLEEMLFSDIGSTIQRSKLQEEWF</sequence>
<evidence type="ECO:0000313" key="2">
    <source>
        <dbReference type="EMBL" id="UVI28193.1"/>
    </source>
</evidence>
<proteinExistence type="predicted"/>
<dbReference type="InterPro" id="IPR010359">
    <property type="entry name" value="IrrE_HExxH"/>
</dbReference>
<dbReference type="Pfam" id="PF06114">
    <property type="entry name" value="Peptidase_M78"/>
    <property type="match status" value="1"/>
</dbReference>